<dbReference type="AlphaFoldDB" id="A0AAD3CP55"/>
<gene>
    <name evidence="1" type="ORF">CTEN210_04717</name>
</gene>
<sequence length="82" mass="9354">MWNPPAVDQMMGRNDEDSLKELGESFKNAVDNIGFKKLAPEQMKDTLRQGGTFIFRGNKLIFEHYDEKVGDNCSMDSILQVL</sequence>
<accession>A0AAD3CP55</accession>
<proteinExistence type="predicted"/>
<dbReference type="EMBL" id="BLLK01000027">
    <property type="protein sequence ID" value="GFH48240.1"/>
    <property type="molecule type" value="Genomic_DNA"/>
</dbReference>
<reference evidence="1 2" key="1">
    <citation type="journal article" date="2021" name="Sci. Rep.">
        <title>The genome of the diatom Chaetoceros tenuissimus carries an ancient integrated fragment of an extant virus.</title>
        <authorList>
            <person name="Hongo Y."/>
            <person name="Kimura K."/>
            <person name="Takaki Y."/>
            <person name="Yoshida Y."/>
            <person name="Baba S."/>
            <person name="Kobayashi G."/>
            <person name="Nagasaki K."/>
            <person name="Hano T."/>
            <person name="Tomaru Y."/>
        </authorList>
    </citation>
    <scope>NUCLEOTIDE SEQUENCE [LARGE SCALE GENOMIC DNA]</scope>
    <source>
        <strain evidence="1 2">NIES-3715</strain>
    </source>
</reference>
<dbReference type="Proteomes" id="UP001054902">
    <property type="component" value="Unassembled WGS sequence"/>
</dbReference>
<name>A0AAD3CP55_9STRA</name>
<keyword evidence="2" id="KW-1185">Reference proteome</keyword>
<protein>
    <submittedName>
        <fullName evidence="1">Uncharacterized protein</fullName>
    </submittedName>
</protein>
<organism evidence="1 2">
    <name type="scientific">Chaetoceros tenuissimus</name>
    <dbReference type="NCBI Taxonomy" id="426638"/>
    <lineage>
        <taxon>Eukaryota</taxon>
        <taxon>Sar</taxon>
        <taxon>Stramenopiles</taxon>
        <taxon>Ochrophyta</taxon>
        <taxon>Bacillariophyta</taxon>
        <taxon>Coscinodiscophyceae</taxon>
        <taxon>Chaetocerotophycidae</taxon>
        <taxon>Chaetocerotales</taxon>
        <taxon>Chaetocerotaceae</taxon>
        <taxon>Chaetoceros</taxon>
    </lineage>
</organism>
<evidence type="ECO:0000313" key="2">
    <source>
        <dbReference type="Proteomes" id="UP001054902"/>
    </source>
</evidence>
<comment type="caution">
    <text evidence="1">The sequence shown here is derived from an EMBL/GenBank/DDBJ whole genome shotgun (WGS) entry which is preliminary data.</text>
</comment>
<evidence type="ECO:0000313" key="1">
    <source>
        <dbReference type="EMBL" id="GFH48240.1"/>
    </source>
</evidence>